<dbReference type="Pfam" id="PF14657">
    <property type="entry name" value="Arm-DNA-bind_4"/>
    <property type="match status" value="1"/>
</dbReference>
<proteinExistence type="inferred from homology"/>
<dbReference type="InterPro" id="IPR002104">
    <property type="entry name" value="Integrase_catalytic"/>
</dbReference>
<dbReference type="InterPro" id="IPR013762">
    <property type="entry name" value="Integrase-like_cat_sf"/>
</dbReference>
<dbReference type="InterPro" id="IPR004107">
    <property type="entry name" value="Integrase_SAM-like_N"/>
</dbReference>
<dbReference type="EMBL" id="LJGP01000005">
    <property type="protein sequence ID" value="KWU04792.1"/>
    <property type="molecule type" value="Genomic_DNA"/>
</dbReference>
<dbReference type="AlphaFoldDB" id="A0A109DG17"/>
<keyword evidence="3 5" id="KW-0238">DNA-binding</keyword>
<dbReference type="InterPro" id="IPR010998">
    <property type="entry name" value="Integrase_recombinase_N"/>
</dbReference>
<dbReference type="Gene3D" id="1.10.150.130">
    <property type="match status" value="1"/>
</dbReference>
<evidence type="ECO:0000256" key="5">
    <source>
        <dbReference type="PROSITE-ProRule" id="PRU01248"/>
    </source>
</evidence>
<comment type="similarity">
    <text evidence="1">Belongs to the 'phage' integrase family.</text>
</comment>
<feature type="domain" description="Core-binding (CB)" evidence="7">
    <location>
        <begin position="70"/>
        <end position="150"/>
    </location>
</feature>
<evidence type="ECO:0000313" key="9">
    <source>
        <dbReference type="Proteomes" id="UP000067598"/>
    </source>
</evidence>
<dbReference type="GO" id="GO:0006310">
    <property type="term" value="P:DNA recombination"/>
    <property type="evidence" value="ECO:0007669"/>
    <property type="project" value="UniProtKB-KW"/>
</dbReference>
<dbReference type="PANTHER" id="PTHR30629">
    <property type="entry name" value="PROPHAGE INTEGRASE"/>
    <property type="match status" value="1"/>
</dbReference>
<evidence type="ECO:0000259" key="6">
    <source>
        <dbReference type="PROSITE" id="PS51898"/>
    </source>
</evidence>
<dbReference type="Pfam" id="PF00589">
    <property type="entry name" value="Phage_integrase"/>
    <property type="match status" value="1"/>
</dbReference>
<dbReference type="InterPro" id="IPR044068">
    <property type="entry name" value="CB"/>
</dbReference>
<organism evidence="8 9">
    <name type="scientific">Lactobacillus crispatus</name>
    <dbReference type="NCBI Taxonomy" id="47770"/>
    <lineage>
        <taxon>Bacteria</taxon>
        <taxon>Bacillati</taxon>
        <taxon>Bacillota</taxon>
        <taxon>Bacilli</taxon>
        <taxon>Lactobacillales</taxon>
        <taxon>Lactobacillaceae</taxon>
        <taxon>Lactobacillus</taxon>
    </lineage>
</organism>
<evidence type="ECO:0000313" key="8">
    <source>
        <dbReference type="EMBL" id="KWU04792.1"/>
    </source>
</evidence>
<evidence type="ECO:0000256" key="4">
    <source>
        <dbReference type="ARBA" id="ARBA00023172"/>
    </source>
</evidence>
<evidence type="ECO:0008006" key="10">
    <source>
        <dbReference type="Google" id="ProtNLM"/>
    </source>
</evidence>
<dbReference type="InterPro" id="IPR028259">
    <property type="entry name" value="AP2-like_int_N"/>
</dbReference>
<accession>A0A109DG17</accession>
<name>A0A109DG17_9LACO</name>
<protein>
    <recommendedName>
        <fullName evidence="10">Site-specific integrase</fullName>
    </recommendedName>
</protein>
<dbReference type="PATRIC" id="fig|47770.28.peg.1509"/>
<dbReference type="PROSITE" id="PS51900">
    <property type="entry name" value="CB"/>
    <property type="match status" value="1"/>
</dbReference>
<dbReference type="RefSeq" id="WP_060461645.1">
    <property type="nucleotide sequence ID" value="NZ_AP025162.1"/>
</dbReference>
<comment type="caution">
    <text evidence="8">The sequence shown here is derived from an EMBL/GenBank/DDBJ whole genome shotgun (WGS) entry which is preliminary data.</text>
</comment>
<reference evidence="8 9" key="1">
    <citation type="journal article" date="2016" name="Microbiology (Mosc.)">
        <title>Comparison of Lactobacillus crispatus isolates from Lactobacillus-dominated vaginal microbiomes with isolates from microbiomes containing bacterial vaginosis-associated bacteria.</title>
        <authorList>
            <person name="Abdelmaksoud A.A."/>
            <person name="Koparde V.N."/>
            <person name="Sheth N.U."/>
            <person name="Serrano M.G."/>
            <person name="Glascock A.L."/>
            <person name="Fettweis J.M."/>
            <person name="Strauss Iii J.F."/>
            <person name="Buck G.A."/>
            <person name="Jefferson K.K."/>
        </authorList>
    </citation>
    <scope>NUCLEOTIDE SEQUENCE [LARGE SCALE GENOMIC DNA]</scope>
    <source>
        <strain evidence="8 9">VMC3</strain>
    </source>
</reference>
<evidence type="ECO:0000256" key="2">
    <source>
        <dbReference type="ARBA" id="ARBA00022908"/>
    </source>
</evidence>
<dbReference type="GO" id="GO:0015074">
    <property type="term" value="P:DNA integration"/>
    <property type="evidence" value="ECO:0007669"/>
    <property type="project" value="UniProtKB-KW"/>
</dbReference>
<dbReference type="InterPro" id="IPR011010">
    <property type="entry name" value="DNA_brk_join_enz"/>
</dbReference>
<evidence type="ECO:0000259" key="7">
    <source>
        <dbReference type="PROSITE" id="PS51900"/>
    </source>
</evidence>
<evidence type="ECO:0000256" key="3">
    <source>
        <dbReference type="ARBA" id="ARBA00023125"/>
    </source>
</evidence>
<dbReference type="SUPFAM" id="SSF56349">
    <property type="entry name" value="DNA breaking-rejoining enzymes"/>
    <property type="match status" value="1"/>
</dbReference>
<evidence type="ECO:0000256" key="1">
    <source>
        <dbReference type="ARBA" id="ARBA00008857"/>
    </source>
</evidence>
<dbReference type="Pfam" id="PF14659">
    <property type="entry name" value="Phage_int_SAM_3"/>
    <property type="match status" value="1"/>
</dbReference>
<dbReference type="PANTHER" id="PTHR30629:SF2">
    <property type="entry name" value="PROPHAGE INTEGRASE INTS-RELATED"/>
    <property type="match status" value="1"/>
</dbReference>
<dbReference type="PROSITE" id="PS51898">
    <property type="entry name" value="TYR_RECOMBINASE"/>
    <property type="match status" value="1"/>
</dbReference>
<feature type="domain" description="Tyr recombinase" evidence="6">
    <location>
        <begin position="173"/>
        <end position="379"/>
    </location>
</feature>
<dbReference type="InterPro" id="IPR050808">
    <property type="entry name" value="Phage_Integrase"/>
</dbReference>
<dbReference type="CDD" id="cd01189">
    <property type="entry name" value="INT_ICEBs1_C_like"/>
    <property type="match status" value="1"/>
</dbReference>
<keyword evidence="2" id="KW-0229">DNA integration</keyword>
<dbReference type="Proteomes" id="UP000067598">
    <property type="component" value="Unassembled WGS sequence"/>
</dbReference>
<sequence length="387" mass="45539">MNNDIKEYTTPSGNKRYKFTIYLGRDAKTGRPRQIRKQGYKTQNEAKKDFLKIQVQIANGEYSPEKQKRMKFKEVYSQWLNIYSNTVKESTLATTIRIVEAHVLPAIGKYYIDSITMLECQKAVNKWFKEAPRTYKRYIRYANQIFKYAMHLELIDSSPMDKVIRPKQPPKKKYYEFYTKDELNQYLKTAHKYGIEAYTLFFVLAYTGLRRGEALALEWRDIDFLKKTLTVRRTLSKGLKNRNVIQTPKTINSARTIFLPVETLQVLKEWQQEQRKADDVISIGQGKQDKFVFNGTYNNYSANIPLSVTTVFRWNTEIAKKAHVKHIKVHGFRHTHASLLFDSGASMQEVKERLGHASIKTTMDVYTHLPKKRREVTMNRFSEYMES</sequence>
<dbReference type="GO" id="GO:0003677">
    <property type="term" value="F:DNA binding"/>
    <property type="evidence" value="ECO:0007669"/>
    <property type="project" value="UniProtKB-UniRule"/>
</dbReference>
<keyword evidence="4" id="KW-0233">DNA recombination</keyword>
<gene>
    <name evidence="8" type="ORF">AEL95_00895</name>
</gene>
<dbReference type="Gene3D" id="1.10.443.10">
    <property type="entry name" value="Intergrase catalytic core"/>
    <property type="match status" value="1"/>
</dbReference>